<proteinExistence type="predicted"/>
<organism evidence="1 2">
    <name type="scientific">Sphaerisporangium aureirubrum</name>
    <dbReference type="NCBI Taxonomy" id="1544736"/>
    <lineage>
        <taxon>Bacteria</taxon>
        <taxon>Bacillati</taxon>
        <taxon>Actinomycetota</taxon>
        <taxon>Actinomycetes</taxon>
        <taxon>Streptosporangiales</taxon>
        <taxon>Streptosporangiaceae</taxon>
        <taxon>Sphaerisporangium</taxon>
    </lineage>
</organism>
<gene>
    <name evidence="1" type="ORF">ACFP1K_01335</name>
</gene>
<dbReference type="Proteomes" id="UP001596137">
    <property type="component" value="Unassembled WGS sequence"/>
</dbReference>
<reference evidence="2" key="1">
    <citation type="journal article" date="2019" name="Int. J. Syst. Evol. Microbiol.">
        <title>The Global Catalogue of Microorganisms (GCM) 10K type strain sequencing project: providing services to taxonomists for standard genome sequencing and annotation.</title>
        <authorList>
            <consortium name="The Broad Institute Genomics Platform"/>
            <consortium name="The Broad Institute Genome Sequencing Center for Infectious Disease"/>
            <person name="Wu L."/>
            <person name="Ma J."/>
        </authorList>
    </citation>
    <scope>NUCLEOTIDE SEQUENCE [LARGE SCALE GENOMIC DNA]</scope>
    <source>
        <strain evidence="2">JCM 30346</strain>
    </source>
</reference>
<sequence length="96" mass="10636">MTTPPLPSAITALIDQQVAALHQRYPAWEVTRLMTREGAPSGWLARRRSPLTHSQRTIGLLPELARDDAVDLVIALAVQAEIEHPTGRVPPQVERE</sequence>
<name>A0ABW1N8Q5_9ACTN</name>
<comment type="caution">
    <text evidence="1">The sequence shown here is derived from an EMBL/GenBank/DDBJ whole genome shotgun (WGS) entry which is preliminary data.</text>
</comment>
<evidence type="ECO:0000313" key="1">
    <source>
        <dbReference type="EMBL" id="MFC6079783.1"/>
    </source>
</evidence>
<evidence type="ECO:0000313" key="2">
    <source>
        <dbReference type="Proteomes" id="UP001596137"/>
    </source>
</evidence>
<dbReference type="EMBL" id="JBHSRF010000001">
    <property type="protein sequence ID" value="MFC6079783.1"/>
    <property type="molecule type" value="Genomic_DNA"/>
</dbReference>
<protein>
    <submittedName>
        <fullName evidence="1">Uncharacterized protein</fullName>
    </submittedName>
</protein>
<dbReference type="RefSeq" id="WP_380746168.1">
    <property type="nucleotide sequence ID" value="NZ_JBHSRF010000001.1"/>
</dbReference>
<accession>A0ABW1N8Q5</accession>
<keyword evidence="2" id="KW-1185">Reference proteome</keyword>